<keyword evidence="7 8" id="KW-0413">Isomerase</keyword>
<evidence type="ECO:0000256" key="3">
    <source>
        <dbReference type="ARBA" id="ARBA00010882"/>
    </source>
</evidence>
<evidence type="ECO:0000256" key="8">
    <source>
        <dbReference type="PIRNR" id="PIRNR001486"/>
    </source>
</evidence>
<evidence type="ECO:0000313" key="11">
    <source>
        <dbReference type="Proteomes" id="UP001500432"/>
    </source>
</evidence>
<dbReference type="Proteomes" id="UP001500432">
    <property type="component" value="Unassembled WGS sequence"/>
</dbReference>
<dbReference type="InterPro" id="IPR003464">
    <property type="entry name" value="Muconolactone_d_Isoase"/>
</dbReference>
<proteinExistence type="inferred from homology"/>
<comment type="caution">
    <text evidence="10">The sequence shown here is derived from an EMBL/GenBank/DDBJ whole genome shotgun (WGS) entry which is preliminary data.</text>
</comment>
<evidence type="ECO:0000259" key="9">
    <source>
        <dbReference type="Pfam" id="PF02426"/>
    </source>
</evidence>
<dbReference type="Pfam" id="PF02426">
    <property type="entry name" value="MIase"/>
    <property type="match status" value="1"/>
</dbReference>
<gene>
    <name evidence="10" type="ORF">GCM10009849_35820</name>
</gene>
<comment type="catalytic activity">
    <reaction evidence="1 8">
        <text>(S)-muconolactone = (4,5-dihydro-5-oxofuran-2-yl)-acetate</text>
        <dbReference type="Rhea" id="RHEA:12348"/>
        <dbReference type="ChEBI" id="CHEBI:58425"/>
        <dbReference type="ChEBI" id="CHEBI:58736"/>
        <dbReference type="EC" id="5.3.3.4"/>
    </reaction>
</comment>
<evidence type="ECO:0000256" key="2">
    <source>
        <dbReference type="ARBA" id="ARBA00005193"/>
    </source>
</evidence>
<keyword evidence="6 8" id="KW-0058">Aromatic hydrocarbons catabolism</keyword>
<comment type="subunit">
    <text evidence="4">Homodecamer.</text>
</comment>
<dbReference type="InterPro" id="IPR011008">
    <property type="entry name" value="Dimeric_a/b-barrel"/>
</dbReference>
<keyword evidence="11" id="KW-1185">Reference proteome</keyword>
<comment type="pathway">
    <text evidence="2 8">Aromatic compound metabolism; beta-ketoadipate pathway; 5-oxo-4,5-dihydro-2-furylacetate from catechol: step 3/3.</text>
</comment>
<dbReference type="InterPro" id="IPR026029">
    <property type="entry name" value="MLI_dom"/>
</dbReference>
<dbReference type="Gene3D" id="3.30.70.1060">
    <property type="entry name" value="Dimeric alpha+beta barrel"/>
    <property type="match status" value="1"/>
</dbReference>
<protein>
    <recommendedName>
        <fullName evidence="5 8">Muconolactone Delta-isomerase</fullName>
        <shortName evidence="8">MIase</shortName>
        <ecNumber evidence="5 8">5.3.3.4</ecNumber>
    </recommendedName>
</protein>
<accession>A0ABN3C2G0</accession>
<evidence type="ECO:0000256" key="1">
    <source>
        <dbReference type="ARBA" id="ARBA00001739"/>
    </source>
</evidence>
<evidence type="ECO:0000256" key="4">
    <source>
        <dbReference type="ARBA" id="ARBA00011365"/>
    </source>
</evidence>
<sequence>MEFLVRQENRMPVMPVEEAARIKAAEREYAQQLRDRGILRRLWRVPGTRTAIGWYEADDATELHDVLSALPTFPWQTITVEALATHPQEQPLQRE</sequence>
<reference evidence="10 11" key="1">
    <citation type="journal article" date="2019" name="Int. J. Syst. Evol. Microbiol.">
        <title>The Global Catalogue of Microorganisms (GCM) 10K type strain sequencing project: providing services to taxonomists for standard genome sequencing and annotation.</title>
        <authorList>
            <consortium name="The Broad Institute Genomics Platform"/>
            <consortium name="The Broad Institute Genome Sequencing Center for Infectious Disease"/>
            <person name="Wu L."/>
            <person name="Ma J."/>
        </authorList>
    </citation>
    <scope>NUCLEOTIDE SEQUENCE [LARGE SCALE GENOMIC DNA]</scope>
    <source>
        <strain evidence="10 11">JCM 16034</strain>
    </source>
</reference>
<dbReference type="SUPFAM" id="SSF54909">
    <property type="entry name" value="Dimeric alpha+beta barrel"/>
    <property type="match status" value="1"/>
</dbReference>
<evidence type="ECO:0000256" key="5">
    <source>
        <dbReference type="ARBA" id="ARBA00012070"/>
    </source>
</evidence>
<dbReference type="EC" id="5.3.3.4" evidence="5 8"/>
<evidence type="ECO:0000256" key="7">
    <source>
        <dbReference type="ARBA" id="ARBA00023235"/>
    </source>
</evidence>
<name>A0ABN3C2G0_9MICC</name>
<organism evidence="10 11">
    <name type="scientific">Sinomonas flava</name>
    <dbReference type="NCBI Taxonomy" id="496857"/>
    <lineage>
        <taxon>Bacteria</taxon>
        <taxon>Bacillati</taxon>
        <taxon>Actinomycetota</taxon>
        <taxon>Actinomycetes</taxon>
        <taxon>Micrococcales</taxon>
        <taxon>Micrococcaceae</taxon>
        <taxon>Sinomonas</taxon>
    </lineage>
</organism>
<evidence type="ECO:0000313" key="10">
    <source>
        <dbReference type="EMBL" id="GAA2203435.1"/>
    </source>
</evidence>
<comment type="similarity">
    <text evidence="3 8">Belongs to the muconolactone Delta-isomerase family.</text>
</comment>
<feature type="domain" description="Muconolactone isomerase" evidence="9">
    <location>
        <begin position="1"/>
        <end position="88"/>
    </location>
</feature>
<dbReference type="PIRSF" id="PIRSF001486">
    <property type="entry name" value="CatC"/>
    <property type="match status" value="1"/>
</dbReference>
<evidence type="ECO:0000256" key="6">
    <source>
        <dbReference type="ARBA" id="ARBA00022797"/>
    </source>
</evidence>
<dbReference type="EMBL" id="BAAAQW010000014">
    <property type="protein sequence ID" value="GAA2203435.1"/>
    <property type="molecule type" value="Genomic_DNA"/>
</dbReference>